<feature type="domain" description="MutL C-terminal dimerisation" evidence="7">
    <location>
        <begin position="463"/>
        <end position="605"/>
    </location>
</feature>
<dbReference type="RefSeq" id="WP_145367199.1">
    <property type="nucleotide sequence ID" value="NZ_CP036275.1"/>
</dbReference>
<comment type="function">
    <text evidence="5">This protein is involved in the repair of mismatches in DNA. It is required for dam-dependent methyl-directed DNA mismatch repair. May act as a 'molecular matchmaker', a protein that promotes the formation of a stable complex between two or more DNA-binding proteins in an ATP-dependent manner without itself being part of a final effector complex.</text>
</comment>
<dbReference type="InterPro" id="IPR013507">
    <property type="entry name" value="DNA_mismatch_S5_2-like"/>
</dbReference>
<dbReference type="Gene3D" id="3.30.1370.100">
    <property type="entry name" value="MutL, C-terminal domain, regulatory subdomain"/>
    <property type="match status" value="1"/>
</dbReference>
<dbReference type="InterPro" id="IPR042120">
    <property type="entry name" value="MutL_C_dimsub"/>
</dbReference>
<feature type="compositionally biased region" description="Low complexity" evidence="6">
    <location>
        <begin position="411"/>
        <end position="455"/>
    </location>
</feature>
<feature type="domain" description="DNA mismatch repair protein S5" evidence="8">
    <location>
        <begin position="216"/>
        <end position="334"/>
    </location>
</feature>
<feature type="region of interest" description="Disordered" evidence="6">
    <location>
        <begin position="389"/>
        <end position="461"/>
    </location>
</feature>
<protein>
    <recommendedName>
        <fullName evidence="2 5">DNA mismatch repair protein MutL</fullName>
    </recommendedName>
</protein>
<dbReference type="PANTHER" id="PTHR10073:SF12">
    <property type="entry name" value="DNA MISMATCH REPAIR PROTEIN MLH1"/>
    <property type="match status" value="1"/>
</dbReference>
<dbReference type="GO" id="GO:0140664">
    <property type="term" value="F:ATP-dependent DNA damage sensor activity"/>
    <property type="evidence" value="ECO:0007669"/>
    <property type="project" value="InterPro"/>
</dbReference>
<dbReference type="NCBIfam" id="TIGR00585">
    <property type="entry name" value="mutl"/>
    <property type="match status" value="1"/>
</dbReference>
<dbReference type="SMART" id="SM01340">
    <property type="entry name" value="DNA_mis_repair"/>
    <property type="match status" value="1"/>
</dbReference>
<evidence type="ECO:0000256" key="1">
    <source>
        <dbReference type="ARBA" id="ARBA00006082"/>
    </source>
</evidence>
<keyword evidence="3 5" id="KW-0227">DNA damage</keyword>
<dbReference type="GO" id="GO:0030983">
    <property type="term" value="F:mismatched DNA binding"/>
    <property type="evidence" value="ECO:0007669"/>
    <property type="project" value="InterPro"/>
</dbReference>
<evidence type="ECO:0000256" key="4">
    <source>
        <dbReference type="ARBA" id="ARBA00023204"/>
    </source>
</evidence>
<dbReference type="Pfam" id="PF08676">
    <property type="entry name" value="MutL_C"/>
    <property type="match status" value="1"/>
</dbReference>
<evidence type="ECO:0000313" key="9">
    <source>
        <dbReference type="EMBL" id="QDU36551.1"/>
    </source>
</evidence>
<dbReference type="InterPro" id="IPR014790">
    <property type="entry name" value="MutL_C"/>
</dbReference>
<keyword evidence="10" id="KW-1185">Reference proteome</keyword>
<dbReference type="InterPro" id="IPR014762">
    <property type="entry name" value="DNA_mismatch_repair_CS"/>
</dbReference>
<evidence type="ECO:0000256" key="5">
    <source>
        <dbReference type="HAMAP-Rule" id="MF_00149"/>
    </source>
</evidence>
<evidence type="ECO:0000256" key="2">
    <source>
        <dbReference type="ARBA" id="ARBA00021975"/>
    </source>
</evidence>
<dbReference type="CDD" id="cd16926">
    <property type="entry name" value="HATPase_MutL-MLH-PMS-like"/>
    <property type="match status" value="1"/>
</dbReference>
<accession>A0A517Z252</accession>
<evidence type="ECO:0000313" key="10">
    <source>
        <dbReference type="Proteomes" id="UP000320496"/>
    </source>
</evidence>
<evidence type="ECO:0000256" key="6">
    <source>
        <dbReference type="SAM" id="MobiDB-lite"/>
    </source>
</evidence>
<dbReference type="GO" id="GO:0032300">
    <property type="term" value="C:mismatch repair complex"/>
    <property type="evidence" value="ECO:0007669"/>
    <property type="project" value="InterPro"/>
</dbReference>
<reference evidence="9 10" key="1">
    <citation type="submission" date="2019-02" db="EMBL/GenBank/DDBJ databases">
        <title>Deep-cultivation of Planctomycetes and their phenomic and genomic characterization uncovers novel biology.</title>
        <authorList>
            <person name="Wiegand S."/>
            <person name="Jogler M."/>
            <person name="Boedeker C."/>
            <person name="Pinto D."/>
            <person name="Vollmers J."/>
            <person name="Rivas-Marin E."/>
            <person name="Kohn T."/>
            <person name="Peeters S.H."/>
            <person name="Heuer A."/>
            <person name="Rast P."/>
            <person name="Oberbeckmann S."/>
            <person name="Bunk B."/>
            <person name="Jeske O."/>
            <person name="Meyerdierks A."/>
            <person name="Storesund J.E."/>
            <person name="Kallscheuer N."/>
            <person name="Luecker S."/>
            <person name="Lage O.M."/>
            <person name="Pohl T."/>
            <person name="Merkel B.J."/>
            <person name="Hornburger P."/>
            <person name="Mueller R.-W."/>
            <person name="Bruemmer F."/>
            <person name="Labrenz M."/>
            <person name="Spormann A.M."/>
            <person name="Op den Camp H."/>
            <person name="Overmann J."/>
            <person name="Amann R."/>
            <person name="Jetten M.S.M."/>
            <person name="Mascher T."/>
            <person name="Medema M.H."/>
            <person name="Devos D.P."/>
            <person name="Kaster A.-K."/>
            <person name="Ovreas L."/>
            <person name="Rohde M."/>
            <person name="Galperin M.Y."/>
            <person name="Jogler C."/>
        </authorList>
    </citation>
    <scope>NUCLEOTIDE SEQUENCE [LARGE SCALE GENOMIC DNA]</scope>
    <source>
        <strain evidence="9 10">Mal4</strain>
    </source>
</reference>
<dbReference type="GO" id="GO:0016887">
    <property type="term" value="F:ATP hydrolysis activity"/>
    <property type="evidence" value="ECO:0007669"/>
    <property type="project" value="InterPro"/>
</dbReference>
<dbReference type="Gene3D" id="3.30.565.10">
    <property type="entry name" value="Histidine kinase-like ATPase, C-terminal domain"/>
    <property type="match status" value="1"/>
</dbReference>
<dbReference type="PANTHER" id="PTHR10073">
    <property type="entry name" value="DNA MISMATCH REPAIR PROTEIN MLH, PMS, MUTL"/>
    <property type="match status" value="1"/>
</dbReference>
<dbReference type="InterPro" id="IPR002099">
    <property type="entry name" value="MutL/Mlh/PMS"/>
</dbReference>
<gene>
    <name evidence="5 9" type="primary">mutL</name>
    <name evidence="9" type="ORF">Mal4_08380</name>
</gene>
<dbReference type="Pfam" id="PF01119">
    <property type="entry name" value="DNA_mis_repair"/>
    <property type="match status" value="1"/>
</dbReference>
<dbReference type="AlphaFoldDB" id="A0A517Z252"/>
<feature type="compositionally biased region" description="Pro residues" evidence="6">
    <location>
        <begin position="393"/>
        <end position="405"/>
    </location>
</feature>
<evidence type="ECO:0000259" key="8">
    <source>
        <dbReference type="SMART" id="SM01340"/>
    </source>
</evidence>
<dbReference type="HAMAP" id="MF_00149">
    <property type="entry name" value="DNA_mis_repair"/>
    <property type="match status" value="1"/>
</dbReference>
<dbReference type="SUPFAM" id="SSF54211">
    <property type="entry name" value="Ribosomal protein S5 domain 2-like"/>
    <property type="match status" value="1"/>
</dbReference>
<dbReference type="InterPro" id="IPR014721">
    <property type="entry name" value="Ribsml_uS5_D2-typ_fold_subgr"/>
</dbReference>
<dbReference type="CDD" id="cd00782">
    <property type="entry name" value="MutL_Trans"/>
    <property type="match status" value="1"/>
</dbReference>
<dbReference type="EMBL" id="CP036275">
    <property type="protein sequence ID" value="QDU36551.1"/>
    <property type="molecule type" value="Genomic_DNA"/>
</dbReference>
<name>A0A517Z252_9PLAN</name>
<dbReference type="PROSITE" id="PS00058">
    <property type="entry name" value="DNA_MISMATCH_REPAIR_1"/>
    <property type="match status" value="1"/>
</dbReference>
<dbReference type="Pfam" id="PF13589">
    <property type="entry name" value="HATPase_c_3"/>
    <property type="match status" value="1"/>
</dbReference>
<dbReference type="Gene3D" id="3.30.1540.20">
    <property type="entry name" value="MutL, C-terminal domain, dimerisation subdomain"/>
    <property type="match status" value="1"/>
</dbReference>
<dbReference type="SMART" id="SM00853">
    <property type="entry name" value="MutL_C"/>
    <property type="match status" value="1"/>
</dbReference>
<dbReference type="GO" id="GO:0006298">
    <property type="term" value="P:mismatch repair"/>
    <property type="evidence" value="ECO:0007669"/>
    <property type="project" value="UniProtKB-UniRule"/>
</dbReference>
<dbReference type="InterPro" id="IPR037198">
    <property type="entry name" value="MutL_C_sf"/>
</dbReference>
<dbReference type="InterPro" id="IPR036890">
    <property type="entry name" value="HATPase_C_sf"/>
</dbReference>
<organism evidence="9 10">
    <name type="scientific">Maioricimonas rarisocia</name>
    <dbReference type="NCBI Taxonomy" id="2528026"/>
    <lineage>
        <taxon>Bacteria</taxon>
        <taxon>Pseudomonadati</taxon>
        <taxon>Planctomycetota</taxon>
        <taxon>Planctomycetia</taxon>
        <taxon>Planctomycetales</taxon>
        <taxon>Planctomycetaceae</taxon>
        <taxon>Maioricimonas</taxon>
    </lineage>
</organism>
<dbReference type="KEGG" id="mri:Mal4_08380"/>
<proteinExistence type="inferred from homology"/>
<dbReference type="InterPro" id="IPR020667">
    <property type="entry name" value="DNA_mismatch_repair_MutL"/>
</dbReference>
<evidence type="ECO:0000256" key="3">
    <source>
        <dbReference type="ARBA" id="ARBA00022763"/>
    </source>
</evidence>
<dbReference type="InterPro" id="IPR042121">
    <property type="entry name" value="MutL_C_regsub"/>
</dbReference>
<dbReference type="Proteomes" id="UP000320496">
    <property type="component" value="Chromosome"/>
</dbReference>
<sequence length="649" mass="71091">MSASTEAAPRIQQLSTSVINKIAAGEVIERPASVVKELLENSVDALSTRIEVDIEQGGAELIRIVDDGEGIHPDDVPLAIASHATSKITGADDLFHVQTMGFRGEALASISEVSRFRLRTRQADQLAGVEMQVDGGNVSPLQPCGCPPGTQIEIRELFFNTPVRRKFLKTPATEFAHISEQFTRVALANPRLHMVLRHNNKSVYELPATDRLIDRLELFFGSQLAESLIPIERSSGELRVWGYVAQPRQSKATRKGQYLFLNGRWIQDRSLQHALTEAYRGLLMVGRQPIAYLFFEVPASQVDVNVHPTKSEVRFRDSQQMYRLLLSTLRNTFLGMDLDSPLSLRSDDAGSRGNASAVEVEKTQRELVDWANDQLSRWKPTEDLSDLEAAMPASPPVTPADPPAMPSESGSSPAAFDTDADASSASPAMPGSVAPGASTSDAAPADVPAASAEPSDLPETPRALQVHDCYLVVETREGITVIDQHALHERIMYEHLRRRVLGGAIEVQRLLMPVTIELSSREAGLLLDRTELLAELGLLVEPFGGNSVMLSGYPTMLAKADPAELLRAVVEQIDSAGQSVTRRDLLDSLLHMMSCKAAIKAGQRLKPEEIDSLLAQRHLVDDHHHCPHGRPTALTLSRSELDRQFGRLG</sequence>
<dbReference type="GO" id="GO:0005524">
    <property type="term" value="F:ATP binding"/>
    <property type="evidence" value="ECO:0007669"/>
    <property type="project" value="InterPro"/>
</dbReference>
<dbReference type="InterPro" id="IPR038973">
    <property type="entry name" value="MutL/Mlh/Pms-like"/>
</dbReference>
<dbReference type="SUPFAM" id="SSF55874">
    <property type="entry name" value="ATPase domain of HSP90 chaperone/DNA topoisomerase II/histidine kinase"/>
    <property type="match status" value="1"/>
</dbReference>
<comment type="similarity">
    <text evidence="1 5">Belongs to the DNA mismatch repair MutL/HexB family.</text>
</comment>
<dbReference type="OrthoDB" id="9763467at2"/>
<dbReference type="SUPFAM" id="SSF118116">
    <property type="entry name" value="DNA mismatch repair protein MutL"/>
    <property type="match status" value="1"/>
</dbReference>
<dbReference type="FunFam" id="3.30.565.10:FF:000003">
    <property type="entry name" value="DNA mismatch repair endonuclease MutL"/>
    <property type="match status" value="1"/>
</dbReference>
<keyword evidence="4 5" id="KW-0234">DNA repair</keyword>
<dbReference type="Gene3D" id="3.30.230.10">
    <property type="match status" value="1"/>
</dbReference>
<evidence type="ECO:0000259" key="7">
    <source>
        <dbReference type="SMART" id="SM00853"/>
    </source>
</evidence>
<dbReference type="InterPro" id="IPR020568">
    <property type="entry name" value="Ribosomal_Su5_D2-typ_SF"/>
</dbReference>